<feature type="transmembrane region" description="Helical" evidence="9">
    <location>
        <begin position="145"/>
        <end position="166"/>
    </location>
</feature>
<feature type="transmembrane region" description="Helical" evidence="9">
    <location>
        <begin position="118"/>
        <end position="139"/>
    </location>
</feature>
<organism evidence="12 13">
    <name type="scientific">Treponema peruense</name>
    <dbReference type="NCBI Taxonomy" id="2787628"/>
    <lineage>
        <taxon>Bacteria</taxon>
        <taxon>Pseudomonadati</taxon>
        <taxon>Spirochaetota</taxon>
        <taxon>Spirochaetia</taxon>
        <taxon>Spirochaetales</taxon>
        <taxon>Treponemataceae</taxon>
        <taxon>Treponema</taxon>
    </lineage>
</organism>
<dbReference type="PROSITE" id="PS50928">
    <property type="entry name" value="ABC_TM1"/>
    <property type="match status" value="1"/>
</dbReference>
<comment type="function">
    <text evidence="10">Part of the binding-protein-dependent transport system for phosphate; probably responsible for the translocation of the substrate across the membrane.</text>
</comment>
<evidence type="ECO:0000256" key="2">
    <source>
        <dbReference type="ARBA" id="ARBA00007069"/>
    </source>
</evidence>
<reference evidence="12 13" key="1">
    <citation type="submission" date="2020-11" db="EMBL/GenBank/DDBJ databases">
        <title>Treponema Peruensis nv. sp., first commensal Treponema isolated from human feces.</title>
        <authorList>
            <person name="Belkhou C."/>
            <person name="Raes J."/>
        </authorList>
    </citation>
    <scope>NUCLEOTIDE SEQUENCE [LARGE SCALE GENOMIC DNA]</scope>
    <source>
        <strain evidence="12 13">RCC2812</strain>
    </source>
</reference>
<dbReference type="RefSeq" id="WP_177528240.1">
    <property type="nucleotide sequence ID" value="NZ_CBCSHE010000014.1"/>
</dbReference>
<dbReference type="PANTHER" id="PTHR30425">
    <property type="entry name" value="PHOSPHATE TRANSPORT SYSTEM PERMEASE PROTEIN PST"/>
    <property type="match status" value="1"/>
</dbReference>
<dbReference type="Gene3D" id="1.10.3720.10">
    <property type="entry name" value="MetI-like"/>
    <property type="match status" value="1"/>
</dbReference>
<evidence type="ECO:0000256" key="9">
    <source>
        <dbReference type="RuleBase" id="RU363032"/>
    </source>
</evidence>
<keyword evidence="3 9" id="KW-0813">Transport</keyword>
<comment type="caution">
    <text evidence="10">Lacks conserved residue(s) required for the propagation of feature annotation.</text>
</comment>
<comment type="similarity">
    <text evidence="2 10">Belongs to the binding-protein-dependent transport system permease family. CysTW subfamily.</text>
</comment>
<dbReference type="InterPro" id="IPR051124">
    <property type="entry name" value="Phosphate_Transport_Permease"/>
</dbReference>
<evidence type="ECO:0000313" key="13">
    <source>
        <dbReference type="Proteomes" id="UP000595224"/>
    </source>
</evidence>
<accession>A0A7T3V4N0</accession>
<dbReference type="InterPro" id="IPR035906">
    <property type="entry name" value="MetI-like_sf"/>
</dbReference>
<evidence type="ECO:0000256" key="3">
    <source>
        <dbReference type="ARBA" id="ARBA00022448"/>
    </source>
</evidence>
<dbReference type="InterPro" id="IPR000515">
    <property type="entry name" value="MetI-like"/>
</dbReference>
<dbReference type="SUPFAM" id="SSF161098">
    <property type="entry name" value="MetI-like"/>
    <property type="match status" value="1"/>
</dbReference>
<evidence type="ECO:0000256" key="1">
    <source>
        <dbReference type="ARBA" id="ARBA00004651"/>
    </source>
</evidence>
<dbReference type="InterPro" id="IPR011864">
    <property type="entry name" value="Phosphate_PstC"/>
</dbReference>
<dbReference type="Proteomes" id="UP000595224">
    <property type="component" value="Chromosome"/>
</dbReference>
<feature type="domain" description="ABC transmembrane type-1" evidence="11">
    <location>
        <begin position="75"/>
        <end position="283"/>
    </location>
</feature>
<evidence type="ECO:0000256" key="8">
    <source>
        <dbReference type="ARBA" id="ARBA00023136"/>
    </source>
</evidence>
<feature type="transmembrane region" description="Helical" evidence="9">
    <location>
        <begin position="264"/>
        <end position="286"/>
    </location>
</feature>
<keyword evidence="6 9" id="KW-0812">Transmembrane</keyword>
<evidence type="ECO:0000256" key="6">
    <source>
        <dbReference type="ARBA" id="ARBA00022692"/>
    </source>
</evidence>
<sequence length="293" mass="30702">MSARTKILTGGKPTEKIMHCVFLLSALVSIAALILICVFMFANGIPAIAKIGLDKFLLGLRWKPSIDLYGIFPMIVGSIVVTLGAIILGVPLGVFTAVFLARFCPSKIYSPIESGIKLLAGIPSVVFGFFGLTVIVPAIRNVFGGSGTSILAASIVLAIMILPTIVQTTETSIRAVPGGYFEGSLALGACKERSVFCAELPAAKNGIVSGIILGIGRAIGETMAVIMVAGNQAILPQSLVKGVRTLTANIVLEMGYAADLHRDALIATAVVLFVFILIINIIFTVVKNKSDKA</sequence>
<dbReference type="Pfam" id="PF00528">
    <property type="entry name" value="BPD_transp_1"/>
    <property type="match status" value="1"/>
</dbReference>
<keyword evidence="5 10" id="KW-0592">Phosphate transport</keyword>
<gene>
    <name evidence="12" type="primary">pstC</name>
    <name evidence="12" type="ORF">IWA51_10055</name>
</gene>
<keyword evidence="4 10" id="KW-1003">Cell membrane</keyword>
<dbReference type="GO" id="GO:0006817">
    <property type="term" value="P:phosphate ion transport"/>
    <property type="evidence" value="ECO:0007669"/>
    <property type="project" value="UniProtKB-KW"/>
</dbReference>
<dbReference type="PANTHER" id="PTHR30425:SF1">
    <property type="entry name" value="PHOSPHATE TRANSPORT SYSTEM PERMEASE PROTEIN PSTC"/>
    <property type="match status" value="1"/>
</dbReference>
<dbReference type="GO" id="GO:0005886">
    <property type="term" value="C:plasma membrane"/>
    <property type="evidence" value="ECO:0007669"/>
    <property type="project" value="UniProtKB-SubCell"/>
</dbReference>
<evidence type="ECO:0000256" key="7">
    <source>
        <dbReference type="ARBA" id="ARBA00022989"/>
    </source>
</evidence>
<dbReference type="AlphaFoldDB" id="A0A7T3V4N0"/>
<dbReference type="GO" id="GO:0005315">
    <property type="term" value="F:phosphate transmembrane transporter activity"/>
    <property type="evidence" value="ECO:0007669"/>
    <property type="project" value="InterPro"/>
</dbReference>
<feature type="transmembrane region" description="Helical" evidence="9">
    <location>
        <begin position="69"/>
        <end position="98"/>
    </location>
</feature>
<dbReference type="CDD" id="cd06261">
    <property type="entry name" value="TM_PBP2"/>
    <property type="match status" value="1"/>
</dbReference>
<keyword evidence="7 9" id="KW-1133">Transmembrane helix</keyword>
<feature type="transmembrane region" description="Helical" evidence="9">
    <location>
        <begin position="21"/>
        <end position="49"/>
    </location>
</feature>
<evidence type="ECO:0000256" key="5">
    <source>
        <dbReference type="ARBA" id="ARBA00022592"/>
    </source>
</evidence>
<dbReference type="EMBL" id="CP064936">
    <property type="protein sequence ID" value="QQA00598.1"/>
    <property type="molecule type" value="Genomic_DNA"/>
</dbReference>
<keyword evidence="8 9" id="KW-0472">Membrane</keyword>
<keyword evidence="13" id="KW-1185">Reference proteome</keyword>
<proteinExistence type="inferred from homology"/>
<evidence type="ECO:0000256" key="10">
    <source>
        <dbReference type="RuleBase" id="RU363054"/>
    </source>
</evidence>
<name>A0A7T3V4N0_9SPIR</name>
<protein>
    <recommendedName>
        <fullName evidence="10">Phosphate transport system permease protein</fullName>
    </recommendedName>
</protein>
<dbReference type="NCBIfam" id="TIGR02138">
    <property type="entry name" value="phosphate_pstC"/>
    <property type="match status" value="1"/>
</dbReference>
<evidence type="ECO:0000256" key="4">
    <source>
        <dbReference type="ARBA" id="ARBA00022475"/>
    </source>
</evidence>
<dbReference type="KEGG" id="tper:IWA51_10055"/>
<evidence type="ECO:0000259" key="11">
    <source>
        <dbReference type="PROSITE" id="PS50928"/>
    </source>
</evidence>
<comment type="subcellular location">
    <subcellularLocation>
        <location evidence="1 9">Cell membrane</location>
        <topology evidence="1 9">Multi-pass membrane protein</topology>
    </subcellularLocation>
</comment>
<evidence type="ECO:0000313" key="12">
    <source>
        <dbReference type="EMBL" id="QQA00598.1"/>
    </source>
</evidence>